<comment type="catalytic activity">
    <reaction evidence="4">
        <text>oxaloacetate + acetyl-CoA + H2O = citrate + CoA + H(+)</text>
        <dbReference type="Rhea" id="RHEA:16845"/>
        <dbReference type="ChEBI" id="CHEBI:15377"/>
        <dbReference type="ChEBI" id="CHEBI:15378"/>
        <dbReference type="ChEBI" id="CHEBI:16452"/>
        <dbReference type="ChEBI" id="CHEBI:16947"/>
        <dbReference type="ChEBI" id="CHEBI:57287"/>
        <dbReference type="ChEBI" id="CHEBI:57288"/>
        <dbReference type="EC" id="2.3.3.16"/>
    </reaction>
</comment>
<dbReference type="PANTHER" id="PTHR11739">
    <property type="entry name" value="CITRATE SYNTHASE"/>
    <property type="match status" value="1"/>
</dbReference>
<dbReference type="GO" id="GO:0036440">
    <property type="term" value="F:citrate synthase activity"/>
    <property type="evidence" value="ECO:0007669"/>
    <property type="project" value="UniProtKB-EC"/>
</dbReference>
<dbReference type="GO" id="GO:0005975">
    <property type="term" value="P:carbohydrate metabolic process"/>
    <property type="evidence" value="ECO:0007669"/>
    <property type="project" value="TreeGrafter"/>
</dbReference>
<evidence type="ECO:0000313" key="9">
    <source>
        <dbReference type="Proteomes" id="UP000551501"/>
    </source>
</evidence>
<dbReference type="Gene3D" id="1.10.230.10">
    <property type="entry name" value="Cytochrome P450-Terp, domain 2"/>
    <property type="match status" value="1"/>
</dbReference>
<evidence type="ECO:0000256" key="1">
    <source>
        <dbReference type="ARBA" id="ARBA00005163"/>
    </source>
</evidence>
<dbReference type="GO" id="GO:0005829">
    <property type="term" value="C:cytosol"/>
    <property type="evidence" value="ECO:0007669"/>
    <property type="project" value="TreeGrafter"/>
</dbReference>
<gene>
    <name evidence="8" type="ORF">BKA16_002195</name>
</gene>
<evidence type="ECO:0000313" key="8">
    <source>
        <dbReference type="EMBL" id="MBB4135643.1"/>
    </source>
</evidence>
<dbReference type="EMBL" id="JACIFP010000001">
    <property type="protein sequence ID" value="MBB4135643.1"/>
    <property type="molecule type" value="Genomic_DNA"/>
</dbReference>
<keyword evidence="8" id="KW-0012">Acyltransferase</keyword>
<evidence type="ECO:0000256" key="3">
    <source>
        <dbReference type="ARBA" id="ARBA00022679"/>
    </source>
</evidence>
<name>A0A840EZH3_9ACTN</name>
<dbReference type="InterPro" id="IPR024176">
    <property type="entry name" value="Citrate_synthase_bac-typ"/>
</dbReference>
<reference evidence="8 9" key="1">
    <citation type="submission" date="2020-08" db="EMBL/GenBank/DDBJ databases">
        <title>Sequencing the genomes of 1000 actinobacteria strains.</title>
        <authorList>
            <person name="Klenk H.-P."/>
        </authorList>
    </citation>
    <scope>NUCLEOTIDE SEQUENCE [LARGE SCALE GENOMIC DNA]</scope>
    <source>
        <strain evidence="8 9">DSM 45298</strain>
    </source>
</reference>
<comment type="pathway">
    <text evidence="1">Carbohydrate metabolism; tricarboxylic acid cycle.</text>
</comment>
<dbReference type="Proteomes" id="UP000551501">
    <property type="component" value="Unassembled WGS sequence"/>
</dbReference>
<dbReference type="Gene3D" id="1.10.580.10">
    <property type="entry name" value="Citrate Synthase, domain 1"/>
    <property type="match status" value="1"/>
</dbReference>
<dbReference type="GO" id="GO:0006099">
    <property type="term" value="P:tricarboxylic acid cycle"/>
    <property type="evidence" value="ECO:0007669"/>
    <property type="project" value="UniProtKB-UniPathway"/>
</dbReference>
<accession>A0A840EZH3</accession>
<dbReference type="PROSITE" id="PS00480">
    <property type="entry name" value="CITRATE_SYNTHASE"/>
    <property type="match status" value="1"/>
</dbReference>
<evidence type="ECO:0000256" key="4">
    <source>
        <dbReference type="ARBA" id="ARBA00049288"/>
    </source>
</evidence>
<dbReference type="InterPro" id="IPR016142">
    <property type="entry name" value="Citrate_synth-like_lrg_a-sub"/>
</dbReference>
<feature type="active site" evidence="6">
    <location>
        <position position="316"/>
    </location>
</feature>
<sequence>MSTPISVPRGLKNVIVTDTEIGDVRGEEGFYHYRQYDATQLARTATFEDVWHLMVFGTLPSPEQSAAFVRRIGALRVIDDETVELLRRVAGPGVEPLAALRVALAALGVADRPTFDMDRPELVDAALRTGAVVPTILAAAHRISQGLDVLDPDPEADHVSDYLRMATGSSDAEAADSLRTYLITTIDHGFNASTFAGRVVASTGSDMTSSVLGALGAFLGPRHGGAPSRALAALDEIGDPANTRDWVRGRIERGEIVMGFGHAVYRTRDPRAELLKSVVRQRYDSDLVRQAMAVEAEIEAAINELKPGRRLYANVEFYAGVLMHEVGLPVDMFTPTFGVARVVGWTANILEQVAEAKIIRPVARYVGPEPVRAE</sequence>
<feature type="active site" evidence="6">
    <location>
        <position position="262"/>
    </location>
</feature>
<dbReference type="PANTHER" id="PTHR11739:SF23">
    <property type="entry name" value="CITRATE SYNTHASE 2-RELATED"/>
    <property type="match status" value="1"/>
</dbReference>
<keyword evidence="9" id="KW-1185">Reference proteome</keyword>
<dbReference type="InterPro" id="IPR016143">
    <property type="entry name" value="Citrate_synth-like_sm_a-sub"/>
</dbReference>
<evidence type="ECO:0000256" key="6">
    <source>
        <dbReference type="PIRSR" id="PIRSR001369-1"/>
    </source>
</evidence>
<comment type="similarity">
    <text evidence="2 5 7">Belongs to the citrate synthase family.</text>
</comment>
<dbReference type="UniPathway" id="UPA00223"/>
<comment type="caution">
    <text evidence="8">The sequence shown here is derived from an EMBL/GenBank/DDBJ whole genome shotgun (WGS) entry which is preliminary data.</text>
</comment>
<dbReference type="PIRSF" id="PIRSF001369">
    <property type="entry name" value="Citrate_synth"/>
    <property type="match status" value="1"/>
</dbReference>
<evidence type="ECO:0000256" key="7">
    <source>
        <dbReference type="RuleBase" id="RU003406"/>
    </source>
</evidence>
<dbReference type="RefSeq" id="WP_183370663.1">
    <property type="nucleotide sequence ID" value="NZ_BAABHL010000122.1"/>
</dbReference>
<proteinExistence type="inferred from homology"/>
<dbReference type="Pfam" id="PF00285">
    <property type="entry name" value="Citrate_synt"/>
    <property type="match status" value="1"/>
</dbReference>
<protein>
    <recommendedName>
        <fullName evidence="5">Citrate synthase</fullName>
    </recommendedName>
</protein>
<organism evidence="8 9">
    <name type="scientific">Gordonia humi</name>
    <dbReference type="NCBI Taxonomy" id="686429"/>
    <lineage>
        <taxon>Bacteria</taxon>
        <taxon>Bacillati</taxon>
        <taxon>Actinomycetota</taxon>
        <taxon>Actinomycetes</taxon>
        <taxon>Mycobacteriales</taxon>
        <taxon>Gordoniaceae</taxon>
        <taxon>Gordonia</taxon>
    </lineage>
</organism>
<dbReference type="SUPFAM" id="SSF48256">
    <property type="entry name" value="Citrate synthase"/>
    <property type="match status" value="1"/>
</dbReference>
<dbReference type="InterPro" id="IPR002020">
    <property type="entry name" value="Citrate_synthase"/>
</dbReference>
<dbReference type="AlphaFoldDB" id="A0A840EZH3"/>
<evidence type="ECO:0000256" key="2">
    <source>
        <dbReference type="ARBA" id="ARBA00010566"/>
    </source>
</evidence>
<keyword evidence="3 5" id="KW-0808">Transferase</keyword>
<evidence type="ECO:0000256" key="5">
    <source>
        <dbReference type="PIRNR" id="PIRNR001369"/>
    </source>
</evidence>
<dbReference type="InterPro" id="IPR036969">
    <property type="entry name" value="Citrate_synthase_sf"/>
</dbReference>
<dbReference type="InterPro" id="IPR019810">
    <property type="entry name" value="Citrate_synthase_AS"/>
</dbReference>
<dbReference type="PRINTS" id="PR00143">
    <property type="entry name" value="CITRTSNTHASE"/>
</dbReference>